<organism evidence="4">
    <name type="scientific">Camponotus floridanus</name>
    <name type="common">Florida carpenter ant</name>
    <dbReference type="NCBI Taxonomy" id="104421"/>
    <lineage>
        <taxon>Eukaryota</taxon>
        <taxon>Metazoa</taxon>
        <taxon>Ecdysozoa</taxon>
        <taxon>Arthropoda</taxon>
        <taxon>Hexapoda</taxon>
        <taxon>Insecta</taxon>
        <taxon>Pterygota</taxon>
        <taxon>Neoptera</taxon>
        <taxon>Endopterygota</taxon>
        <taxon>Hymenoptera</taxon>
        <taxon>Apocrita</taxon>
        <taxon>Aculeata</taxon>
        <taxon>Formicoidea</taxon>
        <taxon>Formicidae</taxon>
        <taxon>Formicinae</taxon>
        <taxon>Camponotus</taxon>
    </lineage>
</organism>
<name>E2AVK0_CAMFO</name>
<dbReference type="AlphaFoldDB" id="E2AVK0"/>
<dbReference type="OrthoDB" id="7693257at2759"/>
<sequence>MATQINHFVLIVTLLISVIDGASFATIGDWVNDFTSNLNRDLSNMHRQINEQVAQINEDVTHLTENIQKNVEQTIQNLPRDAQGNIISVNDSSIITTSTDGTKIVTYIDGISRIVTSGRTPNGEPYVRDVVEKRIGDMLYHNETILNPKTGATETIAWKLNLAVPGAKPEIITDTKKDEK</sequence>
<dbReference type="KEGG" id="cfo:105256500"/>
<gene>
    <name evidence="3" type="ORF">EAG_13867</name>
</gene>
<proteinExistence type="predicted"/>
<evidence type="ECO:0000256" key="2">
    <source>
        <dbReference type="SAM" id="SignalP"/>
    </source>
</evidence>
<feature type="coiled-coil region" evidence="1">
    <location>
        <begin position="39"/>
        <end position="66"/>
    </location>
</feature>
<feature type="signal peptide" evidence="2">
    <location>
        <begin position="1"/>
        <end position="21"/>
    </location>
</feature>
<accession>E2AVK0</accession>
<feature type="chain" id="PRO_5003156979" evidence="2">
    <location>
        <begin position="22"/>
        <end position="180"/>
    </location>
</feature>
<dbReference type="OMA" id="MTENING"/>
<protein>
    <submittedName>
        <fullName evidence="3">Uncharacterized protein</fullName>
    </submittedName>
</protein>
<dbReference type="InParanoid" id="E2AVK0"/>
<dbReference type="Proteomes" id="UP000000311">
    <property type="component" value="Unassembled WGS sequence"/>
</dbReference>
<keyword evidence="2" id="KW-0732">Signal</keyword>
<keyword evidence="4" id="KW-1185">Reference proteome</keyword>
<keyword evidence="1" id="KW-0175">Coiled coil</keyword>
<dbReference type="EMBL" id="GL443122">
    <property type="protein sequence ID" value="EFN62551.1"/>
    <property type="molecule type" value="Genomic_DNA"/>
</dbReference>
<evidence type="ECO:0000313" key="3">
    <source>
        <dbReference type="EMBL" id="EFN62551.1"/>
    </source>
</evidence>
<dbReference type="Gene3D" id="1.20.120.20">
    <property type="entry name" value="Apolipoprotein"/>
    <property type="match status" value="1"/>
</dbReference>
<evidence type="ECO:0000313" key="4">
    <source>
        <dbReference type="Proteomes" id="UP000000311"/>
    </source>
</evidence>
<reference evidence="3 4" key="1">
    <citation type="journal article" date="2010" name="Science">
        <title>Genomic comparison of the ants Camponotus floridanus and Harpegnathos saltator.</title>
        <authorList>
            <person name="Bonasio R."/>
            <person name="Zhang G."/>
            <person name="Ye C."/>
            <person name="Mutti N.S."/>
            <person name="Fang X."/>
            <person name="Qin N."/>
            <person name="Donahue G."/>
            <person name="Yang P."/>
            <person name="Li Q."/>
            <person name="Li C."/>
            <person name="Zhang P."/>
            <person name="Huang Z."/>
            <person name="Berger S.L."/>
            <person name="Reinberg D."/>
            <person name="Wang J."/>
            <person name="Liebig J."/>
        </authorList>
    </citation>
    <scope>NUCLEOTIDE SEQUENCE [LARGE SCALE GENOMIC DNA]</scope>
    <source>
        <strain evidence="4">C129</strain>
    </source>
</reference>
<evidence type="ECO:0000256" key="1">
    <source>
        <dbReference type="SAM" id="Coils"/>
    </source>
</evidence>